<accession>A0A7S8HVU8</accession>
<dbReference type="EMBL" id="CP064748">
    <property type="protein sequence ID" value="QPC62710.1"/>
    <property type="molecule type" value="Genomic_DNA"/>
</dbReference>
<dbReference type="AlphaFoldDB" id="A0A7S8HVU8"/>
<reference evidence="1" key="1">
    <citation type="submission" date="2020-11" db="EMBL/GenBank/DDBJ databases">
        <title>The chromosome-scale genome resource for two endophytic Fusarium species: F. culmorum and F. pseudograminearum.</title>
        <authorList>
            <person name="Yuan Z."/>
        </authorList>
    </citation>
    <scope>NUCLEOTIDE SEQUENCE</scope>
    <source>
        <strain evidence="1">Class2-1B</strain>
    </source>
</reference>
<sequence>MRMQHVLLINNCSETLHEFAILKDVLKDGVIKIKATVDIMADKNNSHCLSSHEVFAVEVNRTNRRSFVGDIECVDHHCDCRNIICIDR</sequence>
<organism evidence="1 2">
    <name type="scientific">Fusarium culmorum</name>
    <dbReference type="NCBI Taxonomy" id="5516"/>
    <lineage>
        <taxon>Eukaryota</taxon>
        <taxon>Fungi</taxon>
        <taxon>Dikarya</taxon>
        <taxon>Ascomycota</taxon>
        <taxon>Pezizomycotina</taxon>
        <taxon>Sordariomycetes</taxon>
        <taxon>Hypocreomycetidae</taxon>
        <taxon>Hypocreales</taxon>
        <taxon>Nectriaceae</taxon>
        <taxon>Fusarium</taxon>
    </lineage>
</organism>
<name>A0A7S8HVU8_FUSCU</name>
<gene>
    <name evidence="1" type="ORF">HYE67_004941</name>
</gene>
<dbReference type="Proteomes" id="UP000663297">
    <property type="component" value="Chromosome 2"/>
</dbReference>
<evidence type="ECO:0000313" key="1">
    <source>
        <dbReference type="EMBL" id="QPC62710.1"/>
    </source>
</evidence>
<evidence type="ECO:0000313" key="2">
    <source>
        <dbReference type="Proteomes" id="UP000663297"/>
    </source>
</evidence>
<proteinExistence type="predicted"/>
<protein>
    <submittedName>
        <fullName evidence="1">Uncharacterized protein</fullName>
    </submittedName>
</protein>